<dbReference type="Proteomes" id="UP000242942">
    <property type="component" value="Chromosome 14"/>
</dbReference>
<dbReference type="OrthoDB" id="415052at2759"/>
<organism evidence="2 3">
    <name type="scientific">Plasmodium ovale</name>
    <name type="common">malaria parasite P. ovale</name>
    <dbReference type="NCBI Taxonomy" id="36330"/>
    <lineage>
        <taxon>Eukaryota</taxon>
        <taxon>Sar</taxon>
        <taxon>Alveolata</taxon>
        <taxon>Apicomplexa</taxon>
        <taxon>Aconoidasida</taxon>
        <taxon>Haemosporida</taxon>
        <taxon>Plasmodiidae</taxon>
        <taxon>Plasmodium</taxon>
        <taxon>Plasmodium (Plasmodium)</taxon>
    </lineage>
</organism>
<dbReference type="VEuPathDB" id="PlasmoDB:POWCR01_140049700"/>
<evidence type="ECO:0000313" key="2">
    <source>
        <dbReference type="EMBL" id="SCQ17108.1"/>
    </source>
</evidence>
<protein>
    <submittedName>
        <fullName evidence="2">Uncharacterized protein</fullName>
    </submittedName>
</protein>
<proteinExistence type="predicted"/>
<feature type="transmembrane region" description="Helical" evidence="1">
    <location>
        <begin position="31"/>
        <end position="50"/>
    </location>
</feature>
<keyword evidence="1" id="KW-1133">Transmembrane helix</keyword>
<keyword evidence="3" id="KW-1185">Reference proteome</keyword>
<name>A0A1D3UAI0_PLAOA</name>
<evidence type="ECO:0000313" key="3">
    <source>
        <dbReference type="Proteomes" id="UP000242942"/>
    </source>
</evidence>
<dbReference type="EMBL" id="LT594595">
    <property type="protein sequence ID" value="SCQ17108.1"/>
    <property type="molecule type" value="Genomic_DNA"/>
</dbReference>
<sequence>MALLKHVPIPSSFTVNRNIRRFNMAENDRKIFFSVNLFSILLFTLPMAYLSTANYKICEENEIVHNKLSNTGLTVTRHMFAK</sequence>
<dbReference type="AlphaFoldDB" id="A0A1D3UAI0"/>
<keyword evidence="1" id="KW-0472">Membrane</keyword>
<dbReference type="VEuPathDB" id="PlasmoDB:PocGH01_14055300"/>
<evidence type="ECO:0000256" key="1">
    <source>
        <dbReference type="SAM" id="Phobius"/>
    </source>
</evidence>
<keyword evidence="1" id="KW-0812">Transmembrane</keyword>
<reference evidence="2 3" key="1">
    <citation type="submission" date="2016-06" db="EMBL/GenBank/DDBJ databases">
        <authorList>
            <consortium name="Pathogen Informatics"/>
        </authorList>
    </citation>
    <scope>NUCLEOTIDE SEQUENCE [LARGE SCALE GENOMIC DNA]</scope>
    <source>
        <strain evidence="2">PocGH01</strain>
    </source>
</reference>
<accession>A0A1D3UAI0</accession>
<gene>
    <name evidence="2" type="primary">PocGH01_14055300</name>
    <name evidence="2" type="ORF">POCGH01_14055300</name>
</gene>